<dbReference type="PROSITE" id="PS50056">
    <property type="entry name" value="TYR_PHOSPHATASE_2"/>
    <property type="match status" value="1"/>
</dbReference>
<feature type="transmembrane region" description="Helical" evidence="1">
    <location>
        <begin position="14"/>
        <end position="35"/>
    </location>
</feature>
<evidence type="ECO:0000259" key="2">
    <source>
        <dbReference type="PROSITE" id="PS50056"/>
    </source>
</evidence>
<dbReference type="EMBL" id="CP021455">
    <property type="protein sequence ID" value="ARU05491.1"/>
    <property type="molecule type" value="Genomic_DNA"/>
</dbReference>
<keyword evidence="1" id="KW-1133">Transmembrane helix</keyword>
<dbReference type="AlphaFoldDB" id="A0A1Y0EQ16"/>
<keyword evidence="4" id="KW-1185">Reference proteome</keyword>
<sequence length="482" mass="52765">MTPGAVPRRPWRRAAAWLALLGPLFYLSYGLANWWAGTRAQVPSVVFDWEHGMPFWAWTIFPYWSINAFYALSLFLGRTKHLVDRHAARLLTAQLIAVTCFVLWPLHFSFGQPEVSGAPAFLFNALRGFDQPYNQAPSLHIALAVILWDGYRRLIHARWARAVLHVWALAICGSVLTTYQHHFIDIPTGALLGLLCVWLWPLERRVALPRAWRLTQDARRRALAGAYAAAGVLLLVAALALGRHGMPLALWLAWPAASLLLVAACYLGLGARGLAMDRDGQMAWAARWLYAPYRLGAALNARAWTRKLPLAQEVLPGVWLGRLPSAAEWHGHGKPRLVSLCAELQAPRAARLQRKVRGLPLLDLVTPTPLQLRHAALLIEGQHQRMLAARCATPAPGAQPVVPAPAVWVCCALGMSRSAVSLMAWLLLTGRAATVDEAEQALRAARPAIVLSAPLRAALQALLDPPTGPGRPSAWPAAATPA</sequence>
<evidence type="ECO:0000313" key="3">
    <source>
        <dbReference type="EMBL" id="ARU05491.1"/>
    </source>
</evidence>
<keyword evidence="1" id="KW-0472">Membrane</keyword>
<feature type="transmembrane region" description="Helical" evidence="1">
    <location>
        <begin position="248"/>
        <end position="269"/>
    </location>
</feature>
<dbReference type="KEGG" id="cser:CCO03_13070"/>
<dbReference type="PANTHER" id="PTHR47216:SF4">
    <property type="entry name" value="OS01G0859400 PROTEIN"/>
    <property type="match status" value="1"/>
</dbReference>
<dbReference type="CDD" id="cd03386">
    <property type="entry name" value="PAP2_Aur1_like"/>
    <property type="match status" value="1"/>
</dbReference>
<organism evidence="3 4">
    <name type="scientific">Comamonas serinivorans</name>
    <dbReference type="NCBI Taxonomy" id="1082851"/>
    <lineage>
        <taxon>Bacteria</taxon>
        <taxon>Pseudomonadati</taxon>
        <taxon>Pseudomonadota</taxon>
        <taxon>Betaproteobacteria</taxon>
        <taxon>Burkholderiales</taxon>
        <taxon>Comamonadaceae</taxon>
        <taxon>Comamonas</taxon>
    </lineage>
</organism>
<accession>A0A1Y0EQ16</accession>
<dbReference type="InterPro" id="IPR029021">
    <property type="entry name" value="Prot-tyrosine_phosphatase-like"/>
</dbReference>
<feature type="transmembrane region" description="Helical" evidence="1">
    <location>
        <begin position="133"/>
        <end position="151"/>
    </location>
</feature>
<name>A0A1Y0EQ16_9BURK</name>
<protein>
    <submittedName>
        <fullName evidence="3">Phosphatase</fullName>
    </submittedName>
</protein>
<evidence type="ECO:0000256" key="1">
    <source>
        <dbReference type="SAM" id="Phobius"/>
    </source>
</evidence>
<feature type="transmembrane region" description="Helical" evidence="1">
    <location>
        <begin position="55"/>
        <end position="76"/>
    </location>
</feature>
<dbReference type="PANTHER" id="PTHR47216">
    <property type="match status" value="1"/>
</dbReference>
<evidence type="ECO:0000313" key="4">
    <source>
        <dbReference type="Proteomes" id="UP000196138"/>
    </source>
</evidence>
<feature type="domain" description="Tyrosine specific protein phosphatases" evidence="2">
    <location>
        <begin position="396"/>
        <end position="457"/>
    </location>
</feature>
<dbReference type="SUPFAM" id="SSF52799">
    <property type="entry name" value="(Phosphotyrosine protein) phosphatases II"/>
    <property type="match status" value="1"/>
</dbReference>
<feature type="transmembrane region" description="Helical" evidence="1">
    <location>
        <begin position="163"/>
        <end position="180"/>
    </location>
</feature>
<dbReference type="Gene3D" id="3.90.190.10">
    <property type="entry name" value="Protein tyrosine phosphatase superfamily"/>
    <property type="match status" value="1"/>
</dbReference>
<dbReference type="RefSeq" id="WP_087281707.1">
    <property type="nucleotide sequence ID" value="NZ_CP021455.1"/>
</dbReference>
<proteinExistence type="predicted"/>
<dbReference type="InterPro" id="IPR000387">
    <property type="entry name" value="Tyr_Pase_dom"/>
</dbReference>
<dbReference type="OrthoDB" id="256494at2"/>
<feature type="transmembrane region" description="Helical" evidence="1">
    <location>
        <begin position="186"/>
        <end position="202"/>
    </location>
</feature>
<gene>
    <name evidence="3" type="ORF">CCO03_13070</name>
</gene>
<dbReference type="Proteomes" id="UP000196138">
    <property type="component" value="Chromosome"/>
</dbReference>
<feature type="transmembrane region" description="Helical" evidence="1">
    <location>
        <begin position="88"/>
        <end position="106"/>
    </location>
</feature>
<feature type="transmembrane region" description="Helical" evidence="1">
    <location>
        <begin position="222"/>
        <end position="242"/>
    </location>
</feature>
<reference evidence="3 4" key="1">
    <citation type="submission" date="2017-05" db="EMBL/GenBank/DDBJ databases">
        <authorList>
            <person name="Song R."/>
            <person name="Chenine A.L."/>
            <person name="Ruprecht R.M."/>
        </authorList>
    </citation>
    <scope>NUCLEOTIDE SEQUENCE [LARGE SCALE GENOMIC DNA]</scope>
    <source>
        <strain evidence="3 4">DSM 26136</strain>
    </source>
</reference>
<keyword evidence="1" id="KW-0812">Transmembrane</keyword>